<keyword evidence="3" id="KW-1185">Reference proteome</keyword>
<dbReference type="PANTHER" id="PTHR36792">
    <property type="entry name" value="EXPRESSED PROTEIN"/>
    <property type="match status" value="1"/>
</dbReference>
<feature type="compositionally biased region" description="Polar residues" evidence="1">
    <location>
        <begin position="10"/>
        <end position="25"/>
    </location>
</feature>
<dbReference type="Gramene" id="OE9A064102T2">
    <property type="protein sequence ID" value="OE9A064102C2"/>
    <property type="gene ID" value="OE9A064102"/>
</dbReference>
<dbReference type="SUPFAM" id="SSF81901">
    <property type="entry name" value="HCP-like"/>
    <property type="match status" value="1"/>
</dbReference>
<protein>
    <submittedName>
        <fullName evidence="2">Uncharacterized protein LOC111368525</fullName>
    </submittedName>
</protein>
<dbReference type="Proteomes" id="UP000594638">
    <property type="component" value="Unassembled WGS sequence"/>
</dbReference>
<dbReference type="InterPro" id="IPR006597">
    <property type="entry name" value="Sel1-like"/>
</dbReference>
<dbReference type="PANTHER" id="PTHR36792:SF15">
    <property type="entry name" value="SEL1 REPEAT-CONTAINING PROTEIN"/>
    <property type="match status" value="1"/>
</dbReference>
<dbReference type="OrthoDB" id="2384430at2759"/>
<feature type="compositionally biased region" description="Basic residues" evidence="1">
    <location>
        <begin position="26"/>
        <end position="38"/>
    </location>
</feature>
<dbReference type="SMART" id="SM00671">
    <property type="entry name" value="SEL1"/>
    <property type="match status" value="1"/>
</dbReference>
<dbReference type="InterPro" id="IPR011990">
    <property type="entry name" value="TPR-like_helical_dom_sf"/>
</dbReference>
<evidence type="ECO:0000256" key="1">
    <source>
        <dbReference type="SAM" id="MobiDB-lite"/>
    </source>
</evidence>
<sequence>MGKSLPTPHRLQQLSRVVTSNNRPRCQSKLRPALKARPIHSPEPTGLRPDSPEQLRLNKKNLKMEAENSEQRRLPLAEVVADCVKRWFQDTLKEAKAGDTAMQVLVGQMYYSGYGVPKDTQKGRAWINRASKSRSSAIKVGDKHPGYNASDSDSDNSKEPAK</sequence>
<feature type="region of interest" description="Disordered" evidence="1">
    <location>
        <begin position="130"/>
        <end position="162"/>
    </location>
</feature>
<accession>A0A8S0SFT4</accession>
<dbReference type="Gene3D" id="1.25.40.10">
    <property type="entry name" value="Tetratricopeptide repeat domain"/>
    <property type="match status" value="1"/>
</dbReference>
<dbReference type="Gramene" id="OE9A064102T3">
    <property type="protein sequence ID" value="OE9A064102C3"/>
    <property type="gene ID" value="OE9A064102"/>
</dbReference>
<evidence type="ECO:0000313" key="2">
    <source>
        <dbReference type="EMBL" id="CAA2991737.1"/>
    </source>
</evidence>
<organism evidence="2 3">
    <name type="scientific">Olea europaea subsp. europaea</name>
    <dbReference type="NCBI Taxonomy" id="158383"/>
    <lineage>
        <taxon>Eukaryota</taxon>
        <taxon>Viridiplantae</taxon>
        <taxon>Streptophyta</taxon>
        <taxon>Embryophyta</taxon>
        <taxon>Tracheophyta</taxon>
        <taxon>Spermatophyta</taxon>
        <taxon>Magnoliopsida</taxon>
        <taxon>eudicotyledons</taxon>
        <taxon>Gunneridae</taxon>
        <taxon>Pentapetalae</taxon>
        <taxon>asterids</taxon>
        <taxon>lamiids</taxon>
        <taxon>Lamiales</taxon>
        <taxon>Oleaceae</taxon>
        <taxon>Oleeae</taxon>
        <taxon>Olea</taxon>
    </lineage>
</organism>
<proteinExistence type="predicted"/>
<comment type="caution">
    <text evidence="2">The sequence shown here is derived from an EMBL/GenBank/DDBJ whole genome shotgun (WGS) entry which is preliminary data.</text>
</comment>
<evidence type="ECO:0000313" key="3">
    <source>
        <dbReference type="Proteomes" id="UP000594638"/>
    </source>
</evidence>
<dbReference type="AlphaFoldDB" id="A0A8S0SFT4"/>
<name>A0A8S0SFT4_OLEEU</name>
<gene>
    <name evidence="2" type="ORF">OLEA9_A064102</name>
</gene>
<dbReference type="Gramene" id="OE9A064102T1">
    <property type="protein sequence ID" value="OE9A064102C1"/>
    <property type="gene ID" value="OE9A064102"/>
</dbReference>
<dbReference type="EMBL" id="CACTIH010005427">
    <property type="protein sequence ID" value="CAA2991737.1"/>
    <property type="molecule type" value="Genomic_DNA"/>
</dbReference>
<feature type="region of interest" description="Disordered" evidence="1">
    <location>
        <begin position="1"/>
        <end position="53"/>
    </location>
</feature>
<reference evidence="2 3" key="1">
    <citation type="submission" date="2019-12" db="EMBL/GenBank/DDBJ databases">
        <authorList>
            <person name="Alioto T."/>
            <person name="Alioto T."/>
            <person name="Gomez Garrido J."/>
        </authorList>
    </citation>
    <scope>NUCLEOTIDE SEQUENCE [LARGE SCALE GENOMIC DNA]</scope>
</reference>